<reference evidence="7" key="1">
    <citation type="journal article" date="2014" name="Genome Announc.">
        <title>Draft Genome Sequences of Three Alkaliphilic Bacillus Strains, Bacillus wakoensis JCM 9140T, Bacillus akibai JCM 9157T, and Bacillus hemicellulosilyticus JCM 9152T.</title>
        <authorList>
            <person name="Yuki M."/>
            <person name="Oshima K."/>
            <person name="Suda W."/>
            <person name="Oshida Y."/>
            <person name="Kitamura K."/>
            <person name="Iida T."/>
            <person name="Hattori M."/>
            <person name="Ohkuma M."/>
        </authorList>
    </citation>
    <scope>NUCLEOTIDE SEQUENCE [LARGE SCALE GENOMIC DNA]</scope>
    <source>
        <strain evidence="7">JCM 9140</strain>
    </source>
</reference>
<gene>
    <name evidence="7" type="ORF">JCM9140_1288</name>
</gene>
<evidence type="ECO:0000256" key="1">
    <source>
        <dbReference type="ARBA" id="ARBA00004141"/>
    </source>
</evidence>
<dbReference type="RefSeq" id="WP_034743477.1">
    <property type="nucleotide sequence ID" value="NZ_BAUT01000008.1"/>
</dbReference>
<evidence type="ECO:0000256" key="4">
    <source>
        <dbReference type="ARBA" id="ARBA00022989"/>
    </source>
</evidence>
<dbReference type="OrthoDB" id="5295733at2"/>
<feature type="transmembrane region" description="Helical" evidence="6">
    <location>
        <begin position="107"/>
        <end position="127"/>
    </location>
</feature>
<keyword evidence="3 6" id="KW-0812">Transmembrane</keyword>
<dbReference type="NCBIfam" id="TIGR03717">
    <property type="entry name" value="R_switched_YjbE"/>
    <property type="match status" value="1"/>
</dbReference>
<proteinExistence type="inferred from homology"/>
<feature type="transmembrane region" description="Helical" evidence="6">
    <location>
        <begin position="42"/>
        <end position="61"/>
    </location>
</feature>
<dbReference type="Pfam" id="PF03741">
    <property type="entry name" value="TerC"/>
    <property type="match status" value="1"/>
</dbReference>
<protein>
    <submittedName>
        <fullName evidence="7">Membrane protein</fullName>
    </submittedName>
</protein>
<name>W4PZN0_9BACI</name>
<accession>W4PZN0</accession>
<dbReference type="Proteomes" id="UP000018890">
    <property type="component" value="Unassembled WGS sequence"/>
</dbReference>
<feature type="transmembrane region" description="Helical" evidence="6">
    <location>
        <begin position="6"/>
        <end position="30"/>
    </location>
</feature>
<dbReference type="GO" id="GO:0016020">
    <property type="term" value="C:membrane"/>
    <property type="evidence" value="ECO:0007669"/>
    <property type="project" value="UniProtKB-SubCell"/>
</dbReference>
<sequence>MDTDFLISLLTIIGIDIILGGDNAIVVALACRNLPKEIRNRAIVLGICLALVTRMSLTVVAVQLLEVPFLLAVSGALLIYIAYSLLTDQGDDREIEGGTNLWSAIKAIIIADLVMGFDNVIAVAGAAHGDHTLVLIGLIVSVPIIIWGSKLILKAFDRFPIIIYLGAGILAFTASRMITHEDMFAPLFHHNPILTLSFQIFVIVAVLLVGWFQNKTKK</sequence>
<dbReference type="AlphaFoldDB" id="W4PZN0"/>
<feature type="transmembrane region" description="Helical" evidence="6">
    <location>
        <begin position="193"/>
        <end position="212"/>
    </location>
</feature>
<keyword evidence="4 6" id="KW-1133">Transmembrane helix</keyword>
<dbReference type="InterPro" id="IPR005496">
    <property type="entry name" value="Integral_membrane_TerC"/>
</dbReference>
<organism evidence="7 8">
    <name type="scientific">Halalkalibacter wakoensis JCM 9140</name>
    <dbReference type="NCBI Taxonomy" id="1236970"/>
    <lineage>
        <taxon>Bacteria</taxon>
        <taxon>Bacillati</taxon>
        <taxon>Bacillota</taxon>
        <taxon>Bacilli</taxon>
        <taxon>Bacillales</taxon>
        <taxon>Bacillaceae</taxon>
        <taxon>Halalkalibacter</taxon>
    </lineage>
</organism>
<feature type="transmembrane region" description="Helical" evidence="6">
    <location>
        <begin position="159"/>
        <end position="178"/>
    </location>
</feature>
<comment type="similarity">
    <text evidence="2">Belongs to the TerC family.</text>
</comment>
<feature type="transmembrane region" description="Helical" evidence="6">
    <location>
        <begin position="133"/>
        <end position="152"/>
    </location>
</feature>
<evidence type="ECO:0000256" key="6">
    <source>
        <dbReference type="SAM" id="Phobius"/>
    </source>
</evidence>
<dbReference type="InterPro" id="IPR022301">
    <property type="entry name" value="Integral_membrane_YjbE"/>
</dbReference>
<evidence type="ECO:0000256" key="3">
    <source>
        <dbReference type="ARBA" id="ARBA00022692"/>
    </source>
</evidence>
<evidence type="ECO:0000256" key="5">
    <source>
        <dbReference type="ARBA" id="ARBA00023136"/>
    </source>
</evidence>
<comment type="caution">
    <text evidence="7">The sequence shown here is derived from an EMBL/GenBank/DDBJ whole genome shotgun (WGS) entry which is preliminary data.</text>
</comment>
<dbReference type="PANTHER" id="PTHR30238">
    <property type="entry name" value="MEMBRANE BOUND PREDICTED REDOX MODULATOR"/>
    <property type="match status" value="1"/>
</dbReference>
<keyword evidence="8" id="KW-1185">Reference proteome</keyword>
<dbReference type="PANTHER" id="PTHR30238:SF4">
    <property type="entry name" value="SLL1022 PROTEIN"/>
    <property type="match status" value="1"/>
</dbReference>
<evidence type="ECO:0000256" key="2">
    <source>
        <dbReference type="ARBA" id="ARBA00007511"/>
    </source>
</evidence>
<feature type="transmembrane region" description="Helical" evidence="6">
    <location>
        <begin position="67"/>
        <end position="86"/>
    </location>
</feature>
<evidence type="ECO:0000313" key="7">
    <source>
        <dbReference type="EMBL" id="GAE25301.1"/>
    </source>
</evidence>
<dbReference type="EMBL" id="BAUT01000008">
    <property type="protein sequence ID" value="GAE25301.1"/>
    <property type="molecule type" value="Genomic_DNA"/>
</dbReference>
<comment type="subcellular location">
    <subcellularLocation>
        <location evidence="1">Membrane</location>
        <topology evidence="1">Multi-pass membrane protein</topology>
    </subcellularLocation>
</comment>
<keyword evidence="5 6" id="KW-0472">Membrane</keyword>
<evidence type="ECO:0000313" key="8">
    <source>
        <dbReference type="Proteomes" id="UP000018890"/>
    </source>
</evidence>